<dbReference type="GeneID" id="63853838"/>
<gene>
    <name evidence="1" type="ORF">K460DRAFT_403089</name>
</gene>
<protein>
    <submittedName>
        <fullName evidence="1">Uncharacterized protein</fullName>
    </submittedName>
</protein>
<sequence>MARNLNKRKADEEIEDINEIENVPSPADKADLLRMKLLAYKSALRHRVYKRPTIAINAINSSRGASSFFESLPREIRDTIYGYVWTSTPTILQRYRRKEYFVSYGDQDLRCDDKDWEHWSAPWLLTNKQMLLEGLAEFHQQSFWHFKTESHAVLKPSEYTFPLITPGLVRTHHLHIGWPSSGDFAQRTNVDSQTPFDPSKSVAIERYFWLKKDVITLVNCMMASMEMNEVVREIKVTVVILKDIAGLINYRGMLQHPIRYVFDLSQLERLAVHRGLREFQARIEVRMPRQPASTVELAKASSSLIGEFQRVGTLLVDGVWITSINEPFRWEDTSPSLLVGEAVCTVKKP</sequence>
<name>A0A9P4LAQ7_9PLEO</name>
<organism evidence="1 2">
    <name type="scientific">Cucurbitaria berberidis CBS 394.84</name>
    <dbReference type="NCBI Taxonomy" id="1168544"/>
    <lineage>
        <taxon>Eukaryota</taxon>
        <taxon>Fungi</taxon>
        <taxon>Dikarya</taxon>
        <taxon>Ascomycota</taxon>
        <taxon>Pezizomycotina</taxon>
        <taxon>Dothideomycetes</taxon>
        <taxon>Pleosporomycetidae</taxon>
        <taxon>Pleosporales</taxon>
        <taxon>Pleosporineae</taxon>
        <taxon>Cucurbitariaceae</taxon>
        <taxon>Cucurbitaria</taxon>
    </lineage>
</organism>
<evidence type="ECO:0000313" key="1">
    <source>
        <dbReference type="EMBL" id="KAF1847763.1"/>
    </source>
</evidence>
<accession>A0A9P4LAQ7</accession>
<dbReference type="EMBL" id="ML976615">
    <property type="protein sequence ID" value="KAF1847763.1"/>
    <property type="molecule type" value="Genomic_DNA"/>
</dbReference>
<dbReference type="RefSeq" id="XP_040790326.1">
    <property type="nucleotide sequence ID" value="XM_040936588.1"/>
</dbReference>
<dbReference type="OrthoDB" id="3799620at2759"/>
<comment type="caution">
    <text evidence="1">The sequence shown here is derived from an EMBL/GenBank/DDBJ whole genome shotgun (WGS) entry which is preliminary data.</text>
</comment>
<keyword evidence="2" id="KW-1185">Reference proteome</keyword>
<evidence type="ECO:0000313" key="2">
    <source>
        <dbReference type="Proteomes" id="UP000800039"/>
    </source>
</evidence>
<dbReference type="AlphaFoldDB" id="A0A9P4LAQ7"/>
<proteinExistence type="predicted"/>
<reference evidence="1" key="1">
    <citation type="submission" date="2020-01" db="EMBL/GenBank/DDBJ databases">
        <authorList>
            <consortium name="DOE Joint Genome Institute"/>
            <person name="Haridas S."/>
            <person name="Albert R."/>
            <person name="Binder M."/>
            <person name="Bloem J."/>
            <person name="Labutti K."/>
            <person name="Salamov A."/>
            <person name="Andreopoulos B."/>
            <person name="Baker S.E."/>
            <person name="Barry K."/>
            <person name="Bills G."/>
            <person name="Bluhm B.H."/>
            <person name="Cannon C."/>
            <person name="Castanera R."/>
            <person name="Culley D.E."/>
            <person name="Daum C."/>
            <person name="Ezra D."/>
            <person name="Gonzalez J.B."/>
            <person name="Henrissat B."/>
            <person name="Kuo A."/>
            <person name="Liang C."/>
            <person name="Lipzen A."/>
            <person name="Lutzoni F."/>
            <person name="Magnuson J."/>
            <person name="Mondo S."/>
            <person name="Nolan M."/>
            <person name="Ohm R."/>
            <person name="Pangilinan J."/>
            <person name="Park H.-J."/>
            <person name="Ramirez L."/>
            <person name="Alfaro M."/>
            <person name="Sun H."/>
            <person name="Tritt A."/>
            <person name="Yoshinaga Y."/>
            <person name="Zwiers L.-H."/>
            <person name="Turgeon B.G."/>
            <person name="Goodwin S.B."/>
            <person name="Spatafora J.W."/>
            <person name="Crous P.W."/>
            <person name="Grigoriev I.V."/>
        </authorList>
    </citation>
    <scope>NUCLEOTIDE SEQUENCE</scope>
    <source>
        <strain evidence="1">CBS 394.84</strain>
    </source>
</reference>
<dbReference type="Proteomes" id="UP000800039">
    <property type="component" value="Unassembled WGS sequence"/>
</dbReference>